<feature type="domain" description="Rieske" evidence="6">
    <location>
        <begin position="3"/>
        <end position="98"/>
    </location>
</feature>
<dbReference type="InterPro" id="IPR050584">
    <property type="entry name" value="Cholesterol_7-desaturase"/>
</dbReference>
<gene>
    <name evidence="7" type="ORF">NCTC11388_04294</name>
</gene>
<dbReference type="InterPro" id="IPR017941">
    <property type="entry name" value="Rieske_2Fe-2S"/>
</dbReference>
<evidence type="ECO:0000256" key="2">
    <source>
        <dbReference type="ARBA" id="ARBA00022723"/>
    </source>
</evidence>
<dbReference type="Gene3D" id="2.102.10.10">
    <property type="entry name" value="Rieske [2Fe-2S] iron-sulphur domain"/>
    <property type="match status" value="1"/>
</dbReference>
<dbReference type="Pfam" id="PF00355">
    <property type="entry name" value="Rieske"/>
    <property type="match status" value="1"/>
</dbReference>
<dbReference type="EMBL" id="UGYW01000002">
    <property type="protein sequence ID" value="SUJ28351.1"/>
    <property type="molecule type" value="Genomic_DNA"/>
</dbReference>
<keyword evidence="5" id="KW-0411">Iron-sulfur</keyword>
<evidence type="ECO:0000256" key="1">
    <source>
        <dbReference type="ARBA" id="ARBA00022714"/>
    </source>
</evidence>
<dbReference type="GO" id="GO:0051537">
    <property type="term" value="F:2 iron, 2 sulfur cluster binding"/>
    <property type="evidence" value="ECO:0007669"/>
    <property type="project" value="UniProtKB-KW"/>
</dbReference>
<evidence type="ECO:0000259" key="6">
    <source>
        <dbReference type="PROSITE" id="PS51296"/>
    </source>
</evidence>
<accession>A0A380CSS8</accession>
<dbReference type="GO" id="GO:0051213">
    <property type="term" value="F:dioxygenase activity"/>
    <property type="evidence" value="ECO:0007669"/>
    <property type="project" value="UniProtKB-KW"/>
</dbReference>
<evidence type="ECO:0000256" key="5">
    <source>
        <dbReference type="ARBA" id="ARBA00023014"/>
    </source>
</evidence>
<evidence type="ECO:0000256" key="3">
    <source>
        <dbReference type="ARBA" id="ARBA00023002"/>
    </source>
</evidence>
<dbReference type="PROSITE" id="PS51296">
    <property type="entry name" value="RIESKE"/>
    <property type="match status" value="1"/>
</dbReference>
<evidence type="ECO:0000256" key="4">
    <source>
        <dbReference type="ARBA" id="ARBA00023004"/>
    </source>
</evidence>
<proteinExistence type="predicted"/>
<dbReference type="GO" id="GO:0046872">
    <property type="term" value="F:metal ion binding"/>
    <property type="evidence" value="ECO:0007669"/>
    <property type="project" value="UniProtKB-KW"/>
</dbReference>
<sequence length="109" mass="12460">MQWIEIPSQFLNNPEEIRLVKVPGLNFCLTQQDGAWVAFSEKCPHAGAPLSTGWCEEGRVICPYHRHAFSLKTGRGDPGQGNFVNLYPLKQDQGKWFVGIGKKWWQKLF</sequence>
<keyword evidence="4" id="KW-0408">Iron</keyword>
<dbReference type="PANTHER" id="PTHR21266:SF60">
    <property type="entry name" value="3-KETOSTEROID-9-ALPHA-MONOOXYGENASE, OXYGENASE COMPONENT"/>
    <property type="match status" value="1"/>
</dbReference>
<reference evidence="7 8" key="1">
    <citation type="submission" date="2018-06" db="EMBL/GenBank/DDBJ databases">
        <authorList>
            <consortium name="Pathogen Informatics"/>
            <person name="Doyle S."/>
        </authorList>
    </citation>
    <scope>NUCLEOTIDE SEQUENCE [LARGE SCALE GENOMIC DNA]</scope>
    <source>
        <strain evidence="7 8">NCTC11388</strain>
    </source>
</reference>
<keyword evidence="2" id="KW-0479">Metal-binding</keyword>
<dbReference type="Proteomes" id="UP000254893">
    <property type="component" value="Unassembled WGS sequence"/>
</dbReference>
<dbReference type="CDD" id="cd03467">
    <property type="entry name" value="Rieske"/>
    <property type="match status" value="1"/>
</dbReference>
<evidence type="ECO:0000313" key="8">
    <source>
        <dbReference type="Proteomes" id="UP000254893"/>
    </source>
</evidence>
<evidence type="ECO:0000313" key="7">
    <source>
        <dbReference type="EMBL" id="SUJ28351.1"/>
    </source>
</evidence>
<dbReference type="RefSeq" id="WP_115171573.1">
    <property type="nucleotide sequence ID" value="NZ_UGYW01000002.1"/>
</dbReference>
<keyword evidence="3" id="KW-0560">Oxidoreductase</keyword>
<dbReference type="SUPFAM" id="SSF50022">
    <property type="entry name" value="ISP domain"/>
    <property type="match status" value="1"/>
</dbReference>
<protein>
    <submittedName>
        <fullName evidence="7">3-phenylpropionate dioxygenase ferredoxin subunit</fullName>
    </submittedName>
</protein>
<name>A0A380CSS8_SPHSI</name>
<dbReference type="PANTHER" id="PTHR21266">
    <property type="entry name" value="IRON-SULFUR DOMAIN CONTAINING PROTEIN"/>
    <property type="match status" value="1"/>
</dbReference>
<keyword evidence="1" id="KW-0001">2Fe-2S</keyword>
<keyword evidence="7" id="KW-0223">Dioxygenase</keyword>
<dbReference type="InterPro" id="IPR036922">
    <property type="entry name" value="Rieske_2Fe-2S_sf"/>
</dbReference>
<dbReference type="AlphaFoldDB" id="A0A380CSS8"/>
<organism evidence="7 8">
    <name type="scientific">Sphingobacterium spiritivorum</name>
    <name type="common">Flavobacterium spiritivorum</name>
    <dbReference type="NCBI Taxonomy" id="258"/>
    <lineage>
        <taxon>Bacteria</taxon>
        <taxon>Pseudomonadati</taxon>
        <taxon>Bacteroidota</taxon>
        <taxon>Sphingobacteriia</taxon>
        <taxon>Sphingobacteriales</taxon>
        <taxon>Sphingobacteriaceae</taxon>
        <taxon>Sphingobacterium</taxon>
    </lineage>
</organism>